<keyword evidence="3" id="KW-1185">Reference proteome</keyword>
<name>A0ABW3K2Y3_9BACT</name>
<evidence type="ECO:0000313" key="3">
    <source>
        <dbReference type="Proteomes" id="UP001597112"/>
    </source>
</evidence>
<gene>
    <name evidence="2" type="ORF">ACFQ21_10750</name>
</gene>
<sequence length="172" mass="20029">MLMDSNRIENLLSKYWNCETSLEEEQQLREYFKGGDIPEQWKETAALFRYFEENKKKTLNDVAFDAAIIQNVQPQKKGKLVKLFYNSMRIAAGIAVLVMAVWFVRKEVRDTTPQEVVDTYDDPQLAFEETKKALLMISKSFGTAENQAKKLNMFNEAQEEIQKKDKSKNSKL</sequence>
<protein>
    <recommendedName>
        <fullName evidence="4">Anti sigma-E protein RseA N-terminal domain-containing protein</fullName>
    </recommendedName>
</protein>
<proteinExistence type="predicted"/>
<organism evidence="2 3">
    <name type="scientific">Ohtaekwangia kribbensis</name>
    <dbReference type="NCBI Taxonomy" id="688913"/>
    <lineage>
        <taxon>Bacteria</taxon>
        <taxon>Pseudomonadati</taxon>
        <taxon>Bacteroidota</taxon>
        <taxon>Cytophagia</taxon>
        <taxon>Cytophagales</taxon>
        <taxon>Fulvivirgaceae</taxon>
        <taxon>Ohtaekwangia</taxon>
    </lineage>
</organism>
<reference evidence="3" key="1">
    <citation type="journal article" date="2019" name="Int. J. Syst. Evol. Microbiol.">
        <title>The Global Catalogue of Microorganisms (GCM) 10K type strain sequencing project: providing services to taxonomists for standard genome sequencing and annotation.</title>
        <authorList>
            <consortium name="The Broad Institute Genomics Platform"/>
            <consortium name="The Broad Institute Genome Sequencing Center for Infectious Disease"/>
            <person name="Wu L."/>
            <person name="Ma J."/>
        </authorList>
    </citation>
    <scope>NUCLEOTIDE SEQUENCE [LARGE SCALE GENOMIC DNA]</scope>
    <source>
        <strain evidence="3">CCUG 58938</strain>
    </source>
</reference>
<dbReference type="Proteomes" id="UP001597112">
    <property type="component" value="Unassembled WGS sequence"/>
</dbReference>
<keyword evidence="1" id="KW-0812">Transmembrane</keyword>
<keyword evidence="1" id="KW-1133">Transmembrane helix</keyword>
<keyword evidence="1" id="KW-0472">Membrane</keyword>
<evidence type="ECO:0000256" key="1">
    <source>
        <dbReference type="SAM" id="Phobius"/>
    </source>
</evidence>
<feature type="transmembrane region" description="Helical" evidence="1">
    <location>
        <begin position="83"/>
        <end position="104"/>
    </location>
</feature>
<evidence type="ECO:0008006" key="4">
    <source>
        <dbReference type="Google" id="ProtNLM"/>
    </source>
</evidence>
<comment type="caution">
    <text evidence="2">The sequence shown here is derived from an EMBL/GenBank/DDBJ whole genome shotgun (WGS) entry which is preliminary data.</text>
</comment>
<dbReference type="EMBL" id="JBHTKA010000003">
    <property type="protein sequence ID" value="MFD0999791.1"/>
    <property type="molecule type" value="Genomic_DNA"/>
</dbReference>
<evidence type="ECO:0000313" key="2">
    <source>
        <dbReference type="EMBL" id="MFD0999791.1"/>
    </source>
</evidence>
<accession>A0ABW3K2Y3</accession>